<comment type="similarity">
    <text evidence="4">Belongs to the copper transporter (Ctr) (TC 1.A.56) family. SLC31A subfamily.</text>
</comment>
<name>A0A9P6I1Y0_9PEZI</name>
<evidence type="ECO:0000256" key="4">
    <source>
        <dbReference type="RuleBase" id="RU367022"/>
    </source>
</evidence>
<gene>
    <name evidence="5" type="ORF">CkaCkLH20_08265</name>
</gene>
<evidence type="ECO:0000313" key="5">
    <source>
        <dbReference type="EMBL" id="KAF9874282.1"/>
    </source>
</evidence>
<feature type="transmembrane region" description="Helical" evidence="4">
    <location>
        <begin position="140"/>
        <end position="159"/>
    </location>
</feature>
<keyword evidence="4" id="KW-0187">Copper transport</keyword>
<comment type="caution">
    <text evidence="5">The sequence shown here is derived from an EMBL/GenBank/DDBJ whole genome shotgun (WGS) entry which is preliminary data.</text>
</comment>
<keyword evidence="4" id="KW-0813">Transport</keyword>
<dbReference type="GeneID" id="62164054"/>
<reference evidence="5" key="2">
    <citation type="submission" date="2020-11" db="EMBL/GenBank/DDBJ databases">
        <title>Whole genome sequencing of Colletotrichum sp.</title>
        <authorList>
            <person name="Li H."/>
        </authorList>
    </citation>
    <scope>NUCLEOTIDE SEQUENCE</scope>
    <source>
        <strain evidence="5">CkLH20</strain>
    </source>
</reference>
<feature type="transmembrane region" description="Helical" evidence="4">
    <location>
        <begin position="37"/>
        <end position="56"/>
    </location>
</feature>
<dbReference type="PANTHER" id="PTHR12483">
    <property type="entry name" value="SOLUTE CARRIER FAMILY 31 COPPER TRANSPORTERS"/>
    <property type="match status" value="1"/>
</dbReference>
<dbReference type="GO" id="GO:0005886">
    <property type="term" value="C:plasma membrane"/>
    <property type="evidence" value="ECO:0007669"/>
    <property type="project" value="TreeGrafter"/>
</dbReference>
<dbReference type="GO" id="GO:0005375">
    <property type="term" value="F:copper ion transmembrane transporter activity"/>
    <property type="evidence" value="ECO:0007669"/>
    <property type="project" value="UniProtKB-UniRule"/>
</dbReference>
<feature type="transmembrane region" description="Helical" evidence="4">
    <location>
        <begin position="116"/>
        <end position="134"/>
    </location>
</feature>
<keyword evidence="4" id="KW-0406">Ion transport</keyword>
<evidence type="ECO:0000256" key="3">
    <source>
        <dbReference type="ARBA" id="ARBA00023136"/>
    </source>
</evidence>
<dbReference type="OrthoDB" id="73901at2759"/>
<comment type="subcellular location">
    <subcellularLocation>
        <location evidence="4">Membrane</location>
        <topology evidence="4">Multi-pass membrane protein</topology>
    </subcellularLocation>
</comment>
<keyword evidence="4" id="KW-0186">Copper</keyword>
<dbReference type="Proteomes" id="UP000781932">
    <property type="component" value="Unassembled WGS sequence"/>
</dbReference>
<keyword evidence="1 4" id="KW-0812">Transmembrane</keyword>
<keyword evidence="3 4" id="KW-0472">Membrane</keyword>
<protein>
    <recommendedName>
        <fullName evidence="4">Copper transport protein</fullName>
    </recommendedName>
</protein>
<keyword evidence="6" id="KW-1185">Reference proteome</keyword>
<sequence length="168" mass="18494">MDMSQHHTESMAMPMVFHTAMSTSLFTEAWTPRTPGQYAGTCLTLICLTILLRALIAFKPRLESTTWGDGEDIAEKLMVGVDDEAGNEGLGVQEPSPRHRHRTSLMREGRVRVGRALYEVVIALLGYLLMLTVMSMNVGYFLSILLGVFLGTLGLGGIARDTTFDHCS</sequence>
<evidence type="ECO:0000256" key="1">
    <source>
        <dbReference type="ARBA" id="ARBA00022692"/>
    </source>
</evidence>
<dbReference type="Pfam" id="PF04145">
    <property type="entry name" value="Ctr"/>
    <property type="match status" value="1"/>
</dbReference>
<evidence type="ECO:0000256" key="2">
    <source>
        <dbReference type="ARBA" id="ARBA00022989"/>
    </source>
</evidence>
<organism evidence="5 6">
    <name type="scientific">Colletotrichum karsti</name>
    <dbReference type="NCBI Taxonomy" id="1095194"/>
    <lineage>
        <taxon>Eukaryota</taxon>
        <taxon>Fungi</taxon>
        <taxon>Dikarya</taxon>
        <taxon>Ascomycota</taxon>
        <taxon>Pezizomycotina</taxon>
        <taxon>Sordariomycetes</taxon>
        <taxon>Hypocreomycetidae</taxon>
        <taxon>Glomerellales</taxon>
        <taxon>Glomerellaceae</taxon>
        <taxon>Colletotrichum</taxon>
        <taxon>Colletotrichum boninense species complex</taxon>
    </lineage>
</organism>
<dbReference type="InterPro" id="IPR007274">
    <property type="entry name" value="Cop_transporter"/>
</dbReference>
<proteinExistence type="inferred from homology"/>
<dbReference type="AlphaFoldDB" id="A0A9P6I1Y0"/>
<dbReference type="EMBL" id="JAATWM020000027">
    <property type="protein sequence ID" value="KAF9874282.1"/>
    <property type="molecule type" value="Genomic_DNA"/>
</dbReference>
<evidence type="ECO:0000313" key="6">
    <source>
        <dbReference type="Proteomes" id="UP000781932"/>
    </source>
</evidence>
<keyword evidence="2 4" id="KW-1133">Transmembrane helix</keyword>
<reference evidence="5" key="1">
    <citation type="submission" date="2020-03" db="EMBL/GenBank/DDBJ databases">
        <authorList>
            <person name="He L."/>
        </authorList>
    </citation>
    <scope>NUCLEOTIDE SEQUENCE</scope>
    <source>
        <strain evidence="5">CkLH20</strain>
    </source>
</reference>
<dbReference type="PANTHER" id="PTHR12483:SF120">
    <property type="entry name" value="HIGH-AFFINITY COPPER TRANSPORTER CTRA2"/>
    <property type="match status" value="1"/>
</dbReference>
<dbReference type="RefSeq" id="XP_038743743.1">
    <property type="nucleotide sequence ID" value="XM_038890980.1"/>
</dbReference>
<accession>A0A9P6I1Y0</accession>